<proteinExistence type="predicted"/>
<accession>A0ABR5K0T2</accession>
<dbReference type="Pfam" id="PF13377">
    <property type="entry name" value="Peripla_BP_3"/>
    <property type="match status" value="1"/>
</dbReference>
<dbReference type="Pfam" id="PF00356">
    <property type="entry name" value="LacI"/>
    <property type="match status" value="1"/>
</dbReference>
<evidence type="ECO:0000259" key="4">
    <source>
        <dbReference type="PROSITE" id="PS50932"/>
    </source>
</evidence>
<reference evidence="6" key="1">
    <citation type="submission" date="2015-07" db="EMBL/GenBank/DDBJ databases">
        <title>Fjat-14205 dsm 2895.</title>
        <authorList>
            <person name="Liu B."/>
            <person name="Wang J."/>
            <person name="Zhu Y."/>
            <person name="Liu G."/>
            <person name="Chen Q."/>
            <person name="Chen Z."/>
            <person name="Lan J."/>
            <person name="Che J."/>
            <person name="Ge C."/>
            <person name="Shi H."/>
            <person name="Pan Z."/>
            <person name="Liu X."/>
        </authorList>
    </citation>
    <scope>NUCLEOTIDE SEQUENCE [LARGE SCALE GENOMIC DNA]</scope>
    <source>
        <strain evidence="6">DSM 25560</strain>
    </source>
</reference>
<dbReference type="InterPro" id="IPR046335">
    <property type="entry name" value="LacI/GalR-like_sensor"/>
</dbReference>
<dbReference type="PANTHER" id="PTHR30146">
    <property type="entry name" value="LACI-RELATED TRANSCRIPTIONAL REPRESSOR"/>
    <property type="match status" value="1"/>
</dbReference>
<evidence type="ECO:0000313" key="6">
    <source>
        <dbReference type="Proteomes" id="UP000050668"/>
    </source>
</evidence>
<dbReference type="RefSeq" id="WP_053583174.1">
    <property type="nucleotide sequence ID" value="NZ_LGRV01000003.1"/>
</dbReference>
<evidence type="ECO:0000256" key="3">
    <source>
        <dbReference type="ARBA" id="ARBA00023163"/>
    </source>
</evidence>
<dbReference type="InterPro" id="IPR010982">
    <property type="entry name" value="Lambda_DNA-bd_dom_sf"/>
</dbReference>
<dbReference type="EMBL" id="LGRV01000003">
    <property type="protein sequence ID" value="KOS68350.1"/>
    <property type="molecule type" value="Genomic_DNA"/>
</dbReference>
<sequence>MKIDDIAILAGVSKSAVSLALNGKQGVSERTRDKIIKIAKENGYKHKALIDEEKVIRKSNIRFLVVTDTSFMQEQYEKKPFFSELIQHVQKQSSILGFEITLSTMDLKSLIENKFEYTESDQDGVILLGTNLTKEQILLIKNQFTKLVVLDTLVPELEVDFVVMNNRMGIFQAVQHLVDLGHRNIGYIKSEERIPNLDERNESFIQAVEKFKLEDNFVEFSFSSNAIGVIKPFQQWFEKLHMEGKQLPTALFCENDYLAISVIKSLTDMNIQIPQQVSVVGFDNIVESVVITPELSTVHVDKEQMAITAVRRLNTLIRKNEVSVKVTIDTKFICRNSTTSL</sequence>
<name>A0ABR5K0T2_9BACI</name>
<dbReference type="PROSITE" id="PS00356">
    <property type="entry name" value="HTH_LACI_1"/>
    <property type="match status" value="1"/>
</dbReference>
<protein>
    <recommendedName>
        <fullName evidence="4">HTH lacI-type domain-containing protein</fullName>
    </recommendedName>
</protein>
<dbReference type="Gene3D" id="1.10.260.40">
    <property type="entry name" value="lambda repressor-like DNA-binding domains"/>
    <property type="match status" value="1"/>
</dbReference>
<dbReference type="PROSITE" id="PS50932">
    <property type="entry name" value="HTH_LACI_2"/>
    <property type="match status" value="1"/>
</dbReference>
<evidence type="ECO:0000313" key="5">
    <source>
        <dbReference type="EMBL" id="KOS68350.1"/>
    </source>
</evidence>
<keyword evidence="2" id="KW-0238">DNA-binding</keyword>
<dbReference type="SUPFAM" id="SSF53822">
    <property type="entry name" value="Periplasmic binding protein-like I"/>
    <property type="match status" value="1"/>
</dbReference>
<keyword evidence="1" id="KW-0805">Transcription regulation</keyword>
<dbReference type="CDD" id="cd01392">
    <property type="entry name" value="HTH_LacI"/>
    <property type="match status" value="1"/>
</dbReference>
<dbReference type="PANTHER" id="PTHR30146:SF150">
    <property type="entry name" value="ARABINOSE METABOLISM TRANSCRIPTIONAL REPRESSOR"/>
    <property type="match status" value="1"/>
</dbReference>
<dbReference type="SMART" id="SM00354">
    <property type="entry name" value="HTH_LACI"/>
    <property type="match status" value="1"/>
</dbReference>
<gene>
    <name evidence="5" type="ORF">AEA09_07120</name>
</gene>
<keyword evidence="3" id="KW-0804">Transcription</keyword>
<dbReference type="InterPro" id="IPR028082">
    <property type="entry name" value="Peripla_BP_I"/>
</dbReference>
<feature type="domain" description="HTH lacI-type" evidence="4">
    <location>
        <begin position="1"/>
        <end position="45"/>
    </location>
</feature>
<dbReference type="InterPro" id="IPR000843">
    <property type="entry name" value="HTH_LacI"/>
</dbReference>
<dbReference type="Gene3D" id="3.40.50.2300">
    <property type="match status" value="2"/>
</dbReference>
<comment type="caution">
    <text evidence="5">The sequence shown here is derived from an EMBL/GenBank/DDBJ whole genome shotgun (WGS) entry which is preliminary data.</text>
</comment>
<evidence type="ECO:0000256" key="1">
    <source>
        <dbReference type="ARBA" id="ARBA00023015"/>
    </source>
</evidence>
<dbReference type="SUPFAM" id="SSF47413">
    <property type="entry name" value="lambda repressor-like DNA-binding domains"/>
    <property type="match status" value="1"/>
</dbReference>
<dbReference type="Proteomes" id="UP000050668">
    <property type="component" value="Unassembled WGS sequence"/>
</dbReference>
<organism evidence="5 6">
    <name type="scientific">Lysinibacillus contaminans</name>
    <dbReference type="NCBI Taxonomy" id="1293441"/>
    <lineage>
        <taxon>Bacteria</taxon>
        <taxon>Bacillati</taxon>
        <taxon>Bacillota</taxon>
        <taxon>Bacilli</taxon>
        <taxon>Bacillales</taxon>
        <taxon>Bacillaceae</taxon>
        <taxon>Lysinibacillus</taxon>
    </lineage>
</organism>
<evidence type="ECO:0000256" key="2">
    <source>
        <dbReference type="ARBA" id="ARBA00023125"/>
    </source>
</evidence>
<keyword evidence="6" id="KW-1185">Reference proteome</keyword>